<sequence length="390" mass="45188">MLRVNVAVCGRFHYHNYIGHLAERGLLGRFYYSHRVDKRILPQARESEVNLWLKEYLLRAHSYFLGNWCYEQLVPYYLGLWDTGVLRRWKRADLWHFMLMGTAKRAITRAHEEGAVVVGEAVNAHPAQVAKLLEEEDERLGLKKRSHFHEWHRRLLEEVERTSYLLVASRWIRNSFVSRGYPAERIEIIPYGVDVRRFRPAGRDPNGFRVLCVAQITPRKGHVDLLEAWKILGLKNAELLFFGTVDHEMVPVLERYRGQFRHGGSCSFDQVNEVYNRASVFALASIEDGFSLAVLEAMASGLPVIVTENTGAADMVDPGVNGFVVPIRSPERIGEAIEKLYRDPDRRRWMGENAARKAREKMSWEAYARRLIEWYKRVGSSNEARSQVFS</sequence>
<evidence type="ECO:0000259" key="1">
    <source>
        <dbReference type="Pfam" id="PF00534"/>
    </source>
</evidence>
<dbReference type="RefSeq" id="WP_174582993.1">
    <property type="nucleotide sequence ID" value="NZ_CAJNOB010000008.1"/>
</dbReference>
<feature type="domain" description="Glycosyl transferase family 1" evidence="1">
    <location>
        <begin position="202"/>
        <end position="356"/>
    </location>
</feature>
<dbReference type="PANTHER" id="PTHR12526">
    <property type="entry name" value="GLYCOSYLTRANSFERASE"/>
    <property type="match status" value="1"/>
</dbReference>
<accession>A0A8J2BKS8</accession>
<proteinExistence type="predicted"/>
<organism evidence="2 3">
    <name type="scientific">Candidatus Methylacidithermus pantelleriae</name>
    <dbReference type="NCBI Taxonomy" id="2744239"/>
    <lineage>
        <taxon>Bacteria</taxon>
        <taxon>Pseudomonadati</taxon>
        <taxon>Verrucomicrobiota</taxon>
        <taxon>Methylacidiphilae</taxon>
        <taxon>Methylacidiphilales</taxon>
        <taxon>Methylacidiphilaceae</taxon>
        <taxon>Candidatus Methylacidithermus</taxon>
    </lineage>
</organism>
<dbReference type="AlphaFoldDB" id="A0A8J2BKS8"/>
<dbReference type="Proteomes" id="UP000663859">
    <property type="component" value="Unassembled WGS sequence"/>
</dbReference>
<dbReference type="EMBL" id="CAJNOB010000008">
    <property type="protein sequence ID" value="CAF0694360.1"/>
    <property type="molecule type" value="Genomic_DNA"/>
</dbReference>
<dbReference type="SUPFAM" id="SSF53756">
    <property type="entry name" value="UDP-Glycosyltransferase/glycogen phosphorylase"/>
    <property type="match status" value="1"/>
</dbReference>
<dbReference type="GO" id="GO:0016757">
    <property type="term" value="F:glycosyltransferase activity"/>
    <property type="evidence" value="ECO:0007669"/>
    <property type="project" value="InterPro"/>
</dbReference>
<evidence type="ECO:0000313" key="2">
    <source>
        <dbReference type="EMBL" id="CAF0694360.1"/>
    </source>
</evidence>
<comment type="caution">
    <text evidence="2">The sequence shown here is derived from an EMBL/GenBank/DDBJ whole genome shotgun (WGS) entry which is preliminary data.</text>
</comment>
<dbReference type="Pfam" id="PF00534">
    <property type="entry name" value="Glycos_transf_1"/>
    <property type="match status" value="1"/>
</dbReference>
<reference evidence="2" key="1">
    <citation type="submission" date="2021-02" db="EMBL/GenBank/DDBJ databases">
        <authorList>
            <person name="Cremers G."/>
            <person name="Picone N."/>
        </authorList>
    </citation>
    <scope>NUCLEOTIDE SEQUENCE</scope>
    <source>
        <strain evidence="2">PQ17</strain>
    </source>
</reference>
<dbReference type="CDD" id="cd03801">
    <property type="entry name" value="GT4_PimA-like"/>
    <property type="match status" value="1"/>
</dbReference>
<name>A0A8J2BKS8_9BACT</name>
<dbReference type="InterPro" id="IPR001296">
    <property type="entry name" value="Glyco_trans_1"/>
</dbReference>
<protein>
    <submittedName>
        <fullName evidence="2">Glycosyltransferase</fullName>
    </submittedName>
</protein>
<keyword evidence="3" id="KW-1185">Reference proteome</keyword>
<gene>
    <name evidence="2" type="primary">rfaG</name>
    <name evidence="2" type="ORF">MPNT_160027</name>
</gene>
<evidence type="ECO:0000313" key="3">
    <source>
        <dbReference type="Proteomes" id="UP000663859"/>
    </source>
</evidence>
<dbReference type="Gene3D" id="3.40.50.2000">
    <property type="entry name" value="Glycogen Phosphorylase B"/>
    <property type="match status" value="2"/>
</dbReference>